<keyword evidence="7" id="KW-0863">Zinc-finger</keyword>
<evidence type="ECO:0000256" key="7">
    <source>
        <dbReference type="PROSITE-ProRule" id="PRU00175"/>
    </source>
</evidence>
<dbReference type="GO" id="GO:0003712">
    <property type="term" value="F:transcription coregulator activity"/>
    <property type="evidence" value="ECO:0007669"/>
    <property type="project" value="TreeGrafter"/>
</dbReference>
<evidence type="ECO:0000256" key="3">
    <source>
        <dbReference type="ARBA" id="ARBA00022723"/>
    </source>
</evidence>
<evidence type="ECO:0000256" key="2">
    <source>
        <dbReference type="ARBA" id="ARBA00006801"/>
    </source>
</evidence>
<feature type="domain" description="RING-type" evidence="8">
    <location>
        <begin position="36"/>
        <end position="83"/>
    </location>
</feature>
<dbReference type="GO" id="GO:0031490">
    <property type="term" value="F:chromatin DNA binding"/>
    <property type="evidence" value="ECO:0007669"/>
    <property type="project" value="TreeGrafter"/>
</dbReference>
<evidence type="ECO:0000256" key="1">
    <source>
        <dbReference type="ARBA" id="ARBA00004123"/>
    </source>
</evidence>
<evidence type="ECO:0000313" key="9">
    <source>
        <dbReference type="EMBL" id="KAL0378154.1"/>
    </source>
</evidence>
<dbReference type="GO" id="GO:0032454">
    <property type="term" value="F:histone H3K9 demethylase activity"/>
    <property type="evidence" value="ECO:0007669"/>
    <property type="project" value="InterPro"/>
</dbReference>
<evidence type="ECO:0000256" key="5">
    <source>
        <dbReference type="ARBA" id="ARBA00023163"/>
    </source>
</evidence>
<dbReference type="PANTHER" id="PTHR12549">
    <property type="entry name" value="JMJC DOMAIN-CONTAINING HISTONE DEMETHYLATION PROTEIN"/>
    <property type="match status" value="1"/>
</dbReference>
<comment type="caution">
    <text evidence="9">The sequence shown here is derived from an EMBL/GenBank/DDBJ whole genome shotgun (WGS) entry which is preliminary data.</text>
</comment>
<protein>
    <recommendedName>
        <fullName evidence="8">RING-type domain-containing protein</fullName>
    </recommendedName>
</protein>
<dbReference type="AlphaFoldDB" id="A0AAW2RDN8"/>
<dbReference type="PROSITE" id="PS50089">
    <property type="entry name" value="ZF_RING_2"/>
    <property type="match status" value="1"/>
</dbReference>
<accession>A0AAW2RDN8</accession>
<comment type="subcellular location">
    <subcellularLocation>
        <location evidence="1">Nucleus</location>
    </subcellularLocation>
</comment>
<dbReference type="InterPro" id="IPR001841">
    <property type="entry name" value="Znf_RING"/>
</dbReference>
<dbReference type="InterPro" id="IPR018866">
    <property type="entry name" value="Znf-4CXXC_R1"/>
</dbReference>
<dbReference type="PANTHER" id="PTHR12549:SF11">
    <property type="entry name" value="LYSINE-SPECIFIC DEMETHYLASE JMJ25"/>
    <property type="match status" value="1"/>
</dbReference>
<keyword evidence="6" id="KW-0539">Nucleus</keyword>
<reference evidence="9" key="1">
    <citation type="submission" date="2020-06" db="EMBL/GenBank/DDBJ databases">
        <authorList>
            <person name="Li T."/>
            <person name="Hu X."/>
            <person name="Zhang T."/>
            <person name="Song X."/>
            <person name="Zhang H."/>
            <person name="Dai N."/>
            <person name="Sheng W."/>
            <person name="Hou X."/>
            <person name="Wei L."/>
        </authorList>
    </citation>
    <scope>NUCLEOTIDE SEQUENCE</scope>
    <source>
        <strain evidence="9">G02</strain>
        <tissue evidence="9">Leaf</tissue>
    </source>
</reference>
<evidence type="ECO:0000256" key="6">
    <source>
        <dbReference type="ARBA" id="ARBA00023242"/>
    </source>
</evidence>
<evidence type="ECO:0000259" key="8">
    <source>
        <dbReference type="PROSITE" id="PS50089"/>
    </source>
</evidence>
<dbReference type="Pfam" id="PF10497">
    <property type="entry name" value="zf-4CXXC_R1"/>
    <property type="match status" value="1"/>
</dbReference>
<proteinExistence type="inferred from homology"/>
<dbReference type="GO" id="GO:0000785">
    <property type="term" value="C:chromatin"/>
    <property type="evidence" value="ECO:0007669"/>
    <property type="project" value="TreeGrafter"/>
</dbReference>
<dbReference type="EMBL" id="JACGWJ010000013">
    <property type="protein sequence ID" value="KAL0378154.1"/>
    <property type="molecule type" value="Genomic_DNA"/>
</dbReference>
<keyword evidence="5" id="KW-0804">Transcription</keyword>
<dbReference type="InterPro" id="IPR045109">
    <property type="entry name" value="LSDs-like"/>
</dbReference>
<dbReference type="GO" id="GO:0000118">
    <property type="term" value="C:histone deacetylase complex"/>
    <property type="evidence" value="ECO:0007669"/>
    <property type="project" value="TreeGrafter"/>
</dbReference>
<organism evidence="9">
    <name type="scientific">Sesamum radiatum</name>
    <name type="common">Black benniseed</name>
    <dbReference type="NCBI Taxonomy" id="300843"/>
    <lineage>
        <taxon>Eukaryota</taxon>
        <taxon>Viridiplantae</taxon>
        <taxon>Streptophyta</taxon>
        <taxon>Embryophyta</taxon>
        <taxon>Tracheophyta</taxon>
        <taxon>Spermatophyta</taxon>
        <taxon>Magnoliopsida</taxon>
        <taxon>eudicotyledons</taxon>
        <taxon>Gunneridae</taxon>
        <taxon>Pentapetalae</taxon>
        <taxon>asterids</taxon>
        <taxon>lamiids</taxon>
        <taxon>Lamiales</taxon>
        <taxon>Pedaliaceae</taxon>
        <taxon>Sesamum</taxon>
    </lineage>
</organism>
<dbReference type="GO" id="GO:0006357">
    <property type="term" value="P:regulation of transcription by RNA polymerase II"/>
    <property type="evidence" value="ECO:0007669"/>
    <property type="project" value="TreeGrafter"/>
</dbReference>
<dbReference type="GO" id="GO:0008270">
    <property type="term" value="F:zinc ion binding"/>
    <property type="evidence" value="ECO:0007669"/>
    <property type="project" value="UniProtKB-KW"/>
</dbReference>
<sequence>MKTRLKPRGNGKTSAVGNMLMKGSKAKRKRSDSNNCHQCHRRDKERVVRCTKCKQKNYCIPCITRWYPTMEEIDCAEACPVCRDICNCAACLQSNAANKDLIPDVKLCTKDKVQHSRHIVRVILPYLKEFVAEQNMEREEEARIQAVIQSCNLTSLPFSEILVLEDPAQTSETGCRSDSNPPKWLDQALEEAKTILDGIILMLGLPTCVTTAHPVHHFLLQACPIEKSLPFDKTLYP</sequence>
<keyword evidence="4" id="KW-0805">Transcription regulation</keyword>
<evidence type="ECO:0000256" key="4">
    <source>
        <dbReference type="ARBA" id="ARBA00023015"/>
    </source>
</evidence>
<reference evidence="9" key="2">
    <citation type="journal article" date="2024" name="Plant">
        <title>Genomic evolution and insights into agronomic trait innovations of Sesamum species.</title>
        <authorList>
            <person name="Miao H."/>
            <person name="Wang L."/>
            <person name="Qu L."/>
            <person name="Liu H."/>
            <person name="Sun Y."/>
            <person name="Le M."/>
            <person name="Wang Q."/>
            <person name="Wei S."/>
            <person name="Zheng Y."/>
            <person name="Lin W."/>
            <person name="Duan Y."/>
            <person name="Cao H."/>
            <person name="Xiong S."/>
            <person name="Wang X."/>
            <person name="Wei L."/>
            <person name="Li C."/>
            <person name="Ma Q."/>
            <person name="Ju M."/>
            <person name="Zhao R."/>
            <person name="Li G."/>
            <person name="Mu C."/>
            <person name="Tian Q."/>
            <person name="Mei H."/>
            <person name="Zhang T."/>
            <person name="Gao T."/>
            <person name="Zhang H."/>
        </authorList>
    </citation>
    <scope>NUCLEOTIDE SEQUENCE</scope>
    <source>
        <strain evidence="9">G02</strain>
    </source>
</reference>
<gene>
    <name evidence="9" type="ORF">Sradi_3120900</name>
</gene>
<comment type="similarity">
    <text evidence="2">Belongs to the JARID1 histone demethylase family.</text>
</comment>
<name>A0AAW2RDN8_SESRA</name>
<keyword evidence="3" id="KW-0479">Metal-binding</keyword>
<keyword evidence="7" id="KW-0862">Zinc</keyword>